<dbReference type="InterPro" id="IPR002847">
    <property type="entry name" value="F420-0_gamma-glut_ligase-dom"/>
</dbReference>
<dbReference type="Pfam" id="PF01996">
    <property type="entry name" value="F420_ligase"/>
    <property type="match status" value="1"/>
</dbReference>
<dbReference type="GO" id="GO:0046872">
    <property type="term" value="F:metal ion binding"/>
    <property type="evidence" value="ECO:0007669"/>
    <property type="project" value="UniProtKB-KW"/>
</dbReference>
<evidence type="ECO:0000313" key="10">
    <source>
        <dbReference type="Proteomes" id="UP000320235"/>
    </source>
</evidence>
<sequence>MPPRTALTVWPLEGIPEIHAGTDLVSVIADAAGGDLQDGDILVVTSKIVSKAEGRFVVADDREDAITAETVRVVASRVTPSGFTTRIVENRLGMVSAAAGVDASNTPDGTVLLLPVDPDASARAIAGGLRERLGVQVGVIVSDTLGRAWREGQTDHAIGAGGVEVFEDLRGGTDAEGRPLVVTMPCVGDELAAAADLVKGKAARLPVAVVRGRADLVGGLDLPGARSIVRPLERDMFRLGADEAYAEGYEAGAARVLSEARDEASRSDEGGVGATD</sequence>
<dbReference type="GO" id="GO:0052618">
    <property type="term" value="F:coenzyme F420-0:L-glutamate ligase activity"/>
    <property type="evidence" value="ECO:0007669"/>
    <property type="project" value="TreeGrafter"/>
</dbReference>
<dbReference type="PANTHER" id="PTHR47917">
    <property type="match status" value="1"/>
</dbReference>
<organism evidence="9 10">
    <name type="scientific">Microbacterium kyungheense</name>
    <dbReference type="NCBI Taxonomy" id="1263636"/>
    <lineage>
        <taxon>Bacteria</taxon>
        <taxon>Bacillati</taxon>
        <taxon>Actinomycetota</taxon>
        <taxon>Actinomycetes</taxon>
        <taxon>Micrococcales</taxon>
        <taxon>Microbacteriaceae</taxon>
        <taxon>Microbacterium</taxon>
    </lineage>
</organism>
<reference evidence="9 10" key="1">
    <citation type="submission" date="2019-06" db="EMBL/GenBank/DDBJ databases">
        <title>Sequencing the genomes of 1000 actinobacteria strains.</title>
        <authorList>
            <person name="Klenk H.-P."/>
        </authorList>
    </citation>
    <scope>NUCLEOTIDE SEQUENCE [LARGE SCALE GENOMIC DNA]</scope>
    <source>
        <strain evidence="9 10">DSM 105492</strain>
    </source>
</reference>
<dbReference type="Proteomes" id="UP000320235">
    <property type="component" value="Unassembled WGS sequence"/>
</dbReference>
<dbReference type="EMBL" id="VFPE01000005">
    <property type="protein sequence ID" value="TQM23683.1"/>
    <property type="molecule type" value="Genomic_DNA"/>
</dbReference>
<keyword evidence="2" id="KW-0479">Metal-binding</keyword>
<dbReference type="InterPro" id="IPR008225">
    <property type="entry name" value="F420-0_g-glutamyl_ligase"/>
</dbReference>
<protein>
    <submittedName>
        <fullName evidence="9">Coenzyme F420-0:L-glutamate ligase/coenzyme F420-1:gamma-L-glutamate ligase</fullName>
    </submittedName>
</protein>
<gene>
    <name evidence="9" type="ORF">FB391_3073</name>
</gene>
<keyword evidence="1 9" id="KW-0436">Ligase</keyword>
<keyword evidence="6" id="KW-0342">GTP-binding</keyword>
<evidence type="ECO:0000256" key="6">
    <source>
        <dbReference type="ARBA" id="ARBA00023134"/>
    </source>
</evidence>
<keyword evidence="5" id="KW-0630">Potassium</keyword>
<evidence type="ECO:0000256" key="7">
    <source>
        <dbReference type="ARBA" id="ARBA00023211"/>
    </source>
</evidence>
<evidence type="ECO:0000256" key="4">
    <source>
        <dbReference type="ARBA" id="ARBA00022842"/>
    </source>
</evidence>
<evidence type="ECO:0000256" key="1">
    <source>
        <dbReference type="ARBA" id="ARBA00022598"/>
    </source>
</evidence>
<evidence type="ECO:0000313" key="9">
    <source>
        <dbReference type="EMBL" id="TQM23683.1"/>
    </source>
</evidence>
<name>A0A543EQ20_9MICO</name>
<dbReference type="RefSeq" id="WP_141895781.1">
    <property type="nucleotide sequence ID" value="NZ_BAABLH010000002.1"/>
</dbReference>
<dbReference type="PANTHER" id="PTHR47917:SF1">
    <property type="entry name" value="COENZYME F420:L-GLUTAMATE LIGASE"/>
    <property type="match status" value="1"/>
</dbReference>
<dbReference type="OrthoDB" id="9788295at2"/>
<dbReference type="Gene3D" id="3.30.1330.100">
    <property type="entry name" value="CofE-like"/>
    <property type="match status" value="1"/>
</dbReference>
<evidence type="ECO:0000256" key="3">
    <source>
        <dbReference type="ARBA" id="ARBA00022741"/>
    </source>
</evidence>
<evidence type="ECO:0000256" key="2">
    <source>
        <dbReference type="ARBA" id="ARBA00022723"/>
    </source>
</evidence>
<evidence type="ECO:0000256" key="5">
    <source>
        <dbReference type="ARBA" id="ARBA00022958"/>
    </source>
</evidence>
<dbReference type="SUPFAM" id="SSF144010">
    <property type="entry name" value="CofE-like"/>
    <property type="match status" value="1"/>
</dbReference>
<dbReference type="AlphaFoldDB" id="A0A543EQ20"/>
<feature type="domain" description="Coenzyme F420:L-glutamate ligase-like" evidence="8">
    <location>
        <begin position="15"/>
        <end position="212"/>
    </location>
</feature>
<keyword evidence="7" id="KW-0464">Manganese</keyword>
<dbReference type="GO" id="GO:0005525">
    <property type="term" value="F:GTP binding"/>
    <property type="evidence" value="ECO:0007669"/>
    <property type="project" value="UniProtKB-KW"/>
</dbReference>
<keyword evidence="3" id="KW-0547">Nucleotide-binding</keyword>
<comment type="caution">
    <text evidence="9">The sequence shown here is derived from an EMBL/GenBank/DDBJ whole genome shotgun (WGS) entry which is preliminary data.</text>
</comment>
<dbReference type="Gene3D" id="3.90.1660.10">
    <property type="entry name" value="CofE-like domain"/>
    <property type="match status" value="1"/>
</dbReference>
<keyword evidence="4" id="KW-0460">Magnesium</keyword>
<evidence type="ECO:0000259" key="8">
    <source>
        <dbReference type="Pfam" id="PF01996"/>
    </source>
</evidence>
<accession>A0A543EQ20</accession>
<keyword evidence="10" id="KW-1185">Reference proteome</keyword>
<proteinExistence type="predicted"/>
<dbReference type="NCBIfam" id="TIGR01916">
    <property type="entry name" value="F420_cofE"/>
    <property type="match status" value="1"/>
</dbReference>